<keyword evidence="7" id="KW-0503">Monooxygenase</keyword>
<protein>
    <submittedName>
        <fullName evidence="8">Uncharacterized protein</fullName>
    </submittedName>
</protein>
<keyword evidence="3" id="KW-0349">Heme</keyword>
<accession>A0A8H4RJ60</accession>
<dbReference type="PANTHER" id="PTHR46206">
    <property type="entry name" value="CYTOCHROME P450"/>
    <property type="match status" value="1"/>
</dbReference>
<evidence type="ECO:0000256" key="7">
    <source>
        <dbReference type="ARBA" id="ARBA00023033"/>
    </source>
</evidence>
<sequence>MNSLVIQSTMSTFRWNAVGVNIQKFPRVNSAGLPTSTLYCKLPSLYEPFVIRWPRRKDTRYDTPTDKKAGRFHGTGRIETRSTCCGIQIQSWCPSSWMPRTKMEQWDKAWKIWNATDEECRPEESEYGGRAPNDAQADYSATQRCNLRKDTIEVVDEVGIAAGYTTHAKLTAPSESPSQIPTVGLEDGWFAGLRARLASLGTSSLDIIVAGYKEFSSTERNFILPGIDHSLLLIPASRVKWIVNQADSALDSAAMQKELEGNIRRDLTRSLPSLIPEIIDELEGAIDDGWVCDTDKWNDVVVFETMLKVVAITSNRVFIGLPLCHNEEYLKNAGAFTRDVATSSMVLRMFPGFLKPLVSWLALIPNRWHFCHCSKYLIPVIQRRIADREIALQTGNLKSLPNDFTAWMMNDLDDHPITDRTPRKIALRLMGVNFAAIHTKSKQVLRGNNGKWDKVALAKIIKTDSALRESLRVSTFMSHGMHRLVSDPKGIIVEDGTQIPRGSRLGVVVYAIHHDDNLYPNADNYDTFRFSRAREGVAITAADDAQPGSKENLAKVLESKNLSTVTTSDTFLSFGHG</sequence>
<evidence type="ECO:0000256" key="3">
    <source>
        <dbReference type="ARBA" id="ARBA00022617"/>
    </source>
</evidence>
<reference evidence="8 9" key="1">
    <citation type="submission" date="2020-03" db="EMBL/GenBank/DDBJ databases">
        <title>Draft Genome Sequence of Cudoniella acicularis.</title>
        <authorList>
            <person name="Buettner E."/>
            <person name="Kellner H."/>
        </authorList>
    </citation>
    <scope>NUCLEOTIDE SEQUENCE [LARGE SCALE GENOMIC DNA]</scope>
    <source>
        <strain evidence="8 9">DSM 108380</strain>
    </source>
</reference>
<dbReference type="Pfam" id="PF00067">
    <property type="entry name" value="p450"/>
    <property type="match status" value="1"/>
</dbReference>
<evidence type="ECO:0000256" key="6">
    <source>
        <dbReference type="ARBA" id="ARBA00023004"/>
    </source>
</evidence>
<keyword evidence="6" id="KW-0408">Iron</keyword>
<evidence type="ECO:0000313" key="8">
    <source>
        <dbReference type="EMBL" id="KAF4631039.1"/>
    </source>
</evidence>
<proteinExistence type="inferred from homology"/>
<dbReference type="GO" id="GO:0016705">
    <property type="term" value="F:oxidoreductase activity, acting on paired donors, with incorporation or reduction of molecular oxygen"/>
    <property type="evidence" value="ECO:0007669"/>
    <property type="project" value="InterPro"/>
</dbReference>
<evidence type="ECO:0000256" key="4">
    <source>
        <dbReference type="ARBA" id="ARBA00022723"/>
    </source>
</evidence>
<evidence type="ECO:0000256" key="2">
    <source>
        <dbReference type="ARBA" id="ARBA00010617"/>
    </source>
</evidence>
<comment type="caution">
    <text evidence="8">The sequence shown here is derived from an EMBL/GenBank/DDBJ whole genome shotgun (WGS) entry which is preliminary data.</text>
</comment>
<evidence type="ECO:0000256" key="5">
    <source>
        <dbReference type="ARBA" id="ARBA00023002"/>
    </source>
</evidence>
<dbReference type="GO" id="GO:0004497">
    <property type="term" value="F:monooxygenase activity"/>
    <property type="evidence" value="ECO:0007669"/>
    <property type="project" value="UniProtKB-KW"/>
</dbReference>
<comment type="similarity">
    <text evidence="2">Belongs to the cytochrome P450 family.</text>
</comment>
<dbReference type="GO" id="GO:0005506">
    <property type="term" value="F:iron ion binding"/>
    <property type="evidence" value="ECO:0007669"/>
    <property type="project" value="InterPro"/>
</dbReference>
<dbReference type="EMBL" id="JAAMPI010000483">
    <property type="protein sequence ID" value="KAF4631039.1"/>
    <property type="molecule type" value="Genomic_DNA"/>
</dbReference>
<dbReference type="PANTHER" id="PTHR46206:SF1">
    <property type="entry name" value="P450, PUTATIVE (EUROFUNG)-RELATED"/>
    <property type="match status" value="1"/>
</dbReference>
<dbReference type="GO" id="GO:0020037">
    <property type="term" value="F:heme binding"/>
    <property type="evidence" value="ECO:0007669"/>
    <property type="project" value="InterPro"/>
</dbReference>
<comment type="cofactor">
    <cofactor evidence="1">
        <name>heme</name>
        <dbReference type="ChEBI" id="CHEBI:30413"/>
    </cofactor>
</comment>
<dbReference type="AlphaFoldDB" id="A0A8H4RJ60"/>
<dbReference type="InterPro" id="IPR036396">
    <property type="entry name" value="Cyt_P450_sf"/>
</dbReference>
<dbReference type="OrthoDB" id="1844152at2759"/>
<keyword evidence="9" id="KW-1185">Reference proteome</keyword>
<dbReference type="Gene3D" id="1.10.630.10">
    <property type="entry name" value="Cytochrome P450"/>
    <property type="match status" value="2"/>
</dbReference>
<evidence type="ECO:0000313" key="9">
    <source>
        <dbReference type="Proteomes" id="UP000566819"/>
    </source>
</evidence>
<keyword evidence="4" id="KW-0479">Metal-binding</keyword>
<name>A0A8H4RJ60_9HELO</name>
<dbReference type="Proteomes" id="UP000566819">
    <property type="component" value="Unassembled WGS sequence"/>
</dbReference>
<evidence type="ECO:0000256" key="1">
    <source>
        <dbReference type="ARBA" id="ARBA00001971"/>
    </source>
</evidence>
<organism evidence="8 9">
    <name type="scientific">Cudoniella acicularis</name>
    <dbReference type="NCBI Taxonomy" id="354080"/>
    <lineage>
        <taxon>Eukaryota</taxon>
        <taxon>Fungi</taxon>
        <taxon>Dikarya</taxon>
        <taxon>Ascomycota</taxon>
        <taxon>Pezizomycotina</taxon>
        <taxon>Leotiomycetes</taxon>
        <taxon>Helotiales</taxon>
        <taxon>Tricladiaceae</taxon>
        <taxon>Cudoniella</taxon>
    </lineage>
</organism>
<keyword evidence="5" id="KW-0560">Oxidoreductase</keyword>
<dbReference type="InterPro" id="IPR001128">
    <property type="entry name" value="Cyt_P450"/>
</dbReference>
<gene>
    <name evidence="8" type="ORF">G7Y89_g7099</name>
</gene>
<dbReference type="SUPFAM" id="SSF48264">
    <property type="entry name" value="Cytochrome P450"/>
    <property type="match status" value="1"/>
</dbReference>
<dbReference type="CDD" id="cd11041">
    <property type="entry name" value="CYP503A1-like"/>
    <property type="match status" value="1"/>
</dbReference>